<protein>
    <recommendedName>
        <fullName evidence="2">inositol-phosphate phosphatase</fullName>
        <ecNumber evidence="2">3.1.3.25</ecNumber>
    </recommendedName>
</protein>
<evidence type="ECO:0000256" key="1">
    <source>
        <dbReference type="ARBA" id="ARBA00001033"/>
    </source>
</evidence>
<dbReference type="PANTHER" id="PTHR20854">
    <property type="entry name" value="INOSITOL MONOPHOSPHATASE"/>
    <property type="match status" value="1"/>
</dbReference>
<reference evidence="7" key="1">
    <citation type="submission" date="2019-10" db="EMBL/GenBank/DDBJ databases">
        <title>Nonomuraea sp. nov., isolated from Phyllanthus amarus.</title>
        <authorList>
            <person name="Klykleung N."/>
            <person name="Tanasupawat S."/>
        </authorList>
    </citation>
    <scope>NUCLEOTIDE SEQUENCE [LARGE SCALE GENOMIC DNA]</scope>
    <source>
        <strain evidence="7">3MP-10</strain>
    </source>
</reference>
<dbReference type="SUPFAM" id="SSF56655">
    <property type="entry name" value="Carbohydrate phosphatase"/>
    <property type="match status" value="1"/>
</dbReference>
<dbReference type="Proteomes" id="UP000314251">
    <property type="component" value="Unassembled WGS sequence"/>
</dbReference>
<feature type="binding site" evidence="6">
    <location>
        <position position="90"/>
    </location>
    <ligand>
        <name>Mg(2+)</name>
        <dbReference type="ChEBI" id="CHEBI:18420"/>
        <label>2</label>
    </ligand>
</feature>
<feature type="binding site" evidence="6">
    <location>
        <position position="68"/>
    </location>
    <ligand>
        <name>Mg(2+)</name>
        <dbReference type="ChEBI" id="CHEBI:18420"/>
        <label>1</label>
        <note>catalytic</note>
    </ligand>
</feature>
<dbReference type="GO" id="GO:0008934">
    <property type="term" value="F:inositol monophosphate 1-phosphatase activity"/>
    <property type="evidence" value="ECO:0007669"/>
    <property type="project" value="TreeGrafter"/>
</dbReference>
<dbReference type="AlphaFoldDB" id="A0A5N6A946"/>
<dbReference type="EC" id="3.1.3.25" evidence="2"/>
<feature type="binding site" evidence="6">
    <location>
        <position position="92"/>
    </location>
    <ligand>
        <name>Mg(2+)</name>
        <dbReference type="ChEBI" id="CHEBI:18420"/>
        <label>1</label>
        <note>catalytic</note>
    </ligand>
</feature>
<comment type="caution">
    <text evidence="7">The sequence shown here is derived from an EMBL/GenBank/DDBJ whole genome shotgun (WGS) entry which is preliminary data.</text>
</comment>
<dbReference type="GO" id="GO:0006020">
    <property type="term" value="P:inositol metabolic process"/>
    <property type="evidence" value="ECO:0007669"/>
    <property type="project" value="TreeGrafter"/>
</dbReference>
<comment type="cofactor">
    <cofactor evidence="6">
        <name>Mg(2+)</name>
        <dbReference type="ChEBI" id="CHEBI:18420"/>
    </cofactor>
</comment>
<dbReference type="PANTHER" id="PTHR20854:SF4">
    <property type="entry name" value="INOSITOL-1-MONOPHOSPHATASE-RELATED"/>
    <property type="match status" value="1"/>
</dbReference>
<evidence type="ECO:0000256" key="5">
    <source>
        <dbReference type="ARBA" id="ARBA00022842"/>
    </source>
</evidence>
<keyword evidence="8" id="KW-1185">Reference proteome</keyword>
<dbReference type="GO" id="GO:0046872">
    <property type="term" value="F:metal ion binding"/>
    <property type="evidence" value="ECO:0007669"/>
    <property type="project" value="UniProtKB-KW"/>
</dbReference>
<dbReference type="GO" id="GO:0007165">
    <property type="term" value="P:signal transduction"/>
    <property type="evidence" value="ECO:0007669"/>
    <property type="project" value="TreeGrafter"/>
</dbReference>
<dbReference type="EMBL" id="VDLY02000009">
    <property type="protein sequence ID" value="KAB8164523.1"/>
    <property type="molecule type" value="Genomic_DNA"/>
</dbReference>
<dbReference type="RefSeq" id="WP_139668629.1">
    <property type="nucleotide sequence ID" value="NZ_VDLY02000009.1"/>
</dbReference>
<name>A0A5N6A946_9ACTN</name>
<evidence type="ECO:0000256" key="4">
    <source>
        <dbReference type="ARBA" id="ARBA00022801"/>
    </source>
</evidence>
<organism evidence="7 8">
    <name type="scientific">Streptomyces mimosae</name>
    <dbReference type="NCBI Taxonomy" id="2586635"/>
    <lineage>
        <taxon>Bacteria</taxon>
        <taxon>Bacillati</taxon>
        <taxon>Actinomycetota</taxon>
        <taxon>Actinomycetes</taxon>
        <taxon>Kitasatosporales</taxon>
        <taxon>Streptomycetaceae</taxon>
        <taxon>Streptomyces</taxon>
    </lineage>
</organism>
<evidence type="ECO:0000313" key="7">
    <source>
        <dbReference type="EMBL" id="KAB8164523.1"/>
    </source>
</evidence>
<dbReference type="Pfam" id="PF00459">
    <property type="entry name" value="Inositol_P"/>
    <property type="match status" value="1"/>
</dbReference>
<dbReference type="InterPro" id="IPR020550">
    <property type="entry name" value="Inositol_monophosphatase_CS"/>
</dbReference>
<dbReference type="PROSITE" id="PS00629">
    <property type="entry name" value="IMP_1"/>
    <property type="match status" value="1"/>
</dbReference>
<keyword evidence="5 6" id="KW-0460">Magnesium</keyword>
<dbReference type="GO" id="GO:0046854">
    <property type="term" value="P:phosphatidylinositol phosphate biosynthetic process"/>
    <property type="evidence" value="ECO:0007669"/>
    <property type="project" value="InterPro"/>
</dbReference>
<dbReference type="PROSITE" id="PS00630">
    <property type="entry name" value="IMP_2"/>
    <property type="match status" value="1"/>
</dbReference>
<evidence type="ECO:0000313" key="8">
    <source>
        <dbReference type="Proteomes" id="UP000314251"/>
    </source>
</evidence>
<comment type="catalytic activity">
    <reaction evidence="1">
        <text>a myo-inositol phosphate + H2O = myo-inositol + phosphate</text>
        <dbReference type="Rhea" id="RHEA:24056"/>
        <dbReference type="ChEBI" id="CHEBI:15377"/>
        <dbReference type="ChEBI" id="CHEBI:17268"/>
        <dbReference type="ChEBI" id="CHEBI:43474"/>
        <dbReference type="ChEBI" id="CHEBI:84139"/>
        <dbReference type="EC" id="3.1.3.25"/>
    </reaction>
</comment>
<keyword evidence="4" id="KW-0378">Hydrolase</keyword>
<feature type="binding site" evidence="6">
    <location>
        <position position="93"/>
    </location>
    <ligand>
        <name>Mg(2+)</name>
        <dbReference type="ChEBI" id="CHEBI:18420"/>
        <label>2</label>
    </ligand>
</feature>
<evidence type="ECO:0000256" key="2">
    <source>
        <dbReference type="ARBA" id="ARBA00013106"/>
    </source>
</evidence>
<proteinExistence type="predicted"/>
<dbReference type="PRINTS" id="PR00377">
    <property type="entry name" value="IMPHPHTASES"/>
</dbReference>
<dbReference type="InterPro" id="IPR020583">
    <property type="entry name" value="Inositol_monoP_metal-BS"/>
</dbReference>
<evidence type="ECO:0000256" key="6">
    <source>
        <dbReference type="PIRSR" id="PIRSR600760-2"/>
    </source>
</evidence>
<accession>A0A5N6A946</accession>
<evidence type="ECO:0000256" key="3">
    <source>
        <dbReference type="ARBA" id="ARBA00022723"/>
    </source>
</evidence>
<keyword evidence="3 6" id="KW-0479">Metal-binding</keyword>
<feature type="binding site" evidence="6">
    <location>
        <position position="218"/>
    </location>
    <ligand>
        <name>Mg(2+)</name>
        <dbReference type="ChEBI" id="CHEBI:18420"/>
        <label>1</label>
        <note>catalytic</note>
    </ligand>
</feature>
<dbReference type="InterPro" id="IPR000760">
    <property type="entry name" value="Inositol_monophosphatase-like"/>
</dbReference>
<gene>
    <name evidence="7" type="ORF">FH607_014810</name>
</gene>
<dbReference type="OrthoDB" id="9772456at2"/>
<dbReference type="Gene3D" id="3.40.190.80">
    <property type="match status" value="1"/>
</dbReference>
<sequence>MDEDGLAEAAEQACVRAGRFLAQHQREGIDVRAKGAFHDLLTELDAEAERLIRAELLARYPGSVVVGEELGTQRGAGSPAAGGDIRWYVDPIDGTYNFARGFPAFAVSVGARVGLDFVAGCVFDPTTAVAYTATRSGGFSVAGRRHSARRGPVSDGPPLMLTDIPGHEARLDPHQTGFLADLLETMDVRRVGSSAMALAHVAAGRADLAANANVFAWDTAAGRVLVTAAGGGFLPLPGEAGTERRSGFVAWAAGHEAAGKQVAEAMREFPALRSGTA</sequence>
<dbReference type="Gene3D" id="3.30.540.10">
    <property type="entry name" value="Fructose-1,6-Bisphosphatase, subunit A, domain 1"/>
    <property type="match status" value="1"/>
</dbReference>